<dbReference type="InterPro" id="IPR021097">
    <property type="entry name" value="CPH_domain"/>
</dbReference>
<dbReference type="SMART" id="SM01337">
    <property type="entry name" value="APC10"/>
    <property type="match status" value="1"/>
</dbReference>
<proteinExistence type="predicted"/>
<dbReference type="GO" id="GO:0061630">
    <property type="term" value="F:ubiquitin protein ligase activity"/>
    <property type="evidence" value="ECO:0007669"/>
    <property type="project" value="UniProtKB-EC"/>
</dbReference>
<keyword evidence="11" id="KW-0833">Ubl conjugation pathway</keyword>
<dbReference type="Gene3D" id="1.10.8.10">
    <property type="entry name" value="DNA helicase RuvA subunit, C-terminal domain"/>
    <property type="match status" value="1"/>
</dbReference>
<dbReference type="GO" id="GO:0008270">
    <property type="term" value="F:zinc ion binding"/>
    <property type="evidence" value="ECO:0007669"/>
    <property type="project" value="UniProtKB-KW"/>
</dbReference>
<dbReference type="InterPro" id="IPR043145">
    <property type="entry name" value="Znf_ZZ_sf"/>
</dbReference>
<dbReference type="SMART" id="SM00119">
    <property type="entry name" value="HECTc"/>
    <property type="match status" value="1"/>
</dbReference>
<dbReference type="GO" id="GO:0009966">
    <property type="term" value="P:regulation of signal transduction"/>
    <property type="evidence" value="ECO:0007669"/>
    <property type="project" value="UniProtKB-ARBA"/>
</dbReference>
<dbReference type="EnsemblMetazoa" id="RPRC012232-RA">
    <property type="protein sequence ID" value="RPRC012232-PA"/>
    <property type="gene ID" value="RPRC012232"/>
</dbReference>
<dbReference type="PRINTS" id="PR00633">
    <property type="entry name" value="RCCNDNSATION"/>
</dbReference>
<feature type="region of interest" description="Disordered" evidence="16">
    <location>
        <begin position="1337"/>
        <end position="1363"/>
    </location>
</feature>
<dbReference type="STRING" id="13249.T1I7G0"/>
<dbReference type="FunFam" id="2.130.10.30:FF:000006">
    <property type="entry name" value="E3 ubiquitin-protein ligase HERC2 isoform X1"/>
    <property type="match status" value="1"/>
</dbReference>
<dbReference type="GO" id="GO:0016567">
    <property type="term" value="P:protein ubiquitination"/>
    <property type="evidence" value="ECO:0007669"/>
    <property type="project" value="UniProtKB-UniPathway"/>
</dbReference>
<evidence type="ECO:0000256" key="11">
    <source>
        <dbReference type="ARBA" id="ARBA00022786"/>
    </source>
</evidence>
<keyword evidence="7" id="KW-0808">Transferase</keyword>
<dbReference type="OMA" id="WRNHGST"/>
<dbReference type="FunFam" id="3.30.2160.10:FF:000010">
    <property type="entry name" value="E3 ubiquitin-protein ligase HERC2 isoform X2"/>
    <property type="match status" value="1"/>
</dbReference>
<dbReference type="HOGENOM" id="CLU_000101_0_0_1"/>
<dbReference type="EC" id="2.3.2.26" evidence="4"/>
<keyword evidence="13" id="KW-0206">Cytoskeleton</keyword>
<dbReference type="Gene3D" id="3.30.2410.10">
    <property type="entry name" value="Hect, E3 ligase catalytic domain"/>
    <property type="match status" value="1"/>
</dbReference>
<dbReference type="Gene3D" id="2.60.120.260">
    <property type="entry name" value="Galactose-binding domain-like"/>
    <property type="match status" value="1"/>
</dbReference>
<dbReference type="Pfam" id="PF11515">
    <property type="entry name" value="Cul7"/>
    <property type="match status" value="1"/>
</dbReference>
<evidence type="ECO:0000256" key="15">
    <source>
        <dbReference type="ARBA" id="ARBA00081609"/>
    </source>
</evidence>
<protein>
    <recommendedName>
        <fullName evidence="4">HECT-type E3 ubiquitin transferase</fullName>
        <ecNumber evidence="4">2.3.2.26</ecNumber>
    </recommendedName>
    <alternativeName>
        <fullName evidence="14">HECT domain and RCC1-like domain-containing protein 2</fullName>
    </alternativeName>
    <alternativeName>
        <fullName evidence="15">HECT-type E3 ubiquitin transferase HERC2</fullName>
    </alternativeName>
</protein>
<dbReference type="InterPro" id="IPR051625">
    <property type="entry name" value="Signaling_Regulatory_Domain"/>
</dbReference>
<dbReference type="InterPro" id="IPR000569">
    <property type="entry name" value="HECT_dom"/>
</dbReference>
<dbReference type="FunFam" id="2.130.10.30:FF:000004">
    <property type="entry name" value="E3 ubiquitin-protein ligase HERC2 isoform X2"/>
    <property type="match status" value="1"/>
</dbReference>
<dbReference type="eggNOG" id="KOG1426">
    <property type="taxonomic scope" value="Eukaryota"/>
</dbReference>
<dbReference type="PROSITE" id="PS00626">
    <property type="entry name" value="RCC1_2"/>
    <property type="match status" value="1"/>
</dbReference>
<dbReference type="PROSITE" id="PS50237">
    <property type="entry name" value="HECT"/>
    <property type="match status" value="1"/>
</dbReference>
<dbReference type="InterPro" id="IPR058923">
    <property type="entry name" value="RCC1-like_dom"/>
</dbReference>
<dbReference type="PANTHER" id="PTHR22872">
    <property type="entry name" value="BTK-BINDING PROTEIN-RELATED"/>
    <property type="match status" value="1"/>
</dbReference>
<dbReference type="Pfam" id="PF00632">
    <property type="entry name" value="HECT"/>
    <property type="match status" value="1"/>
</dbReference>
<dbReference type="EMBL" id="ACPB03006255">
    <property type="status" value="NOT_ANNOTATED_CDS"/>
    <property type="molecule type" value="Genomic_DNA"/>
</dbReference>
<keyword evidence="6" id="KW-0597">Phosphoprotein</keyword>
<organism evidence="17 18">
    <name type="scientific">Rhodnius prolixus</name>
    <name type="common">Triatomid bug</name>
    <dbReference type="NCBI Taxonomy" id="13249"/>
    <lineage>
        <taxon>Eukaryota</taxon>
        <taxon>Metazoa</taxon>
        <taxon>Ecdysozoa</taxon>
        <taxon>Arthropoda</taxon>
        <taxon>Hexapoda</taxon>
        <taxon>Insecta</taxon>
        <taxon>Pterygota</taxon>
        <taxon>Neoptera</taxon>
        <taxon>Paraneoptera</taxon>
        <taxon>Hemiptera</taxon>
        <taxon>Heteroptera</taxon>
        <taxon>Panheteroptera</taxon>
        <taxon>Cimicomorpha</taxon>
        <taxon>Reduviidae</taxon>
        <taxon>Triatominae</taxon>
        <taxon>Rhodnius</taxon>
    </lineage>
</organism>
<evidence type="ECO:0000256" key="5">
    <source>
        <dbReference type="ARBA" id="ARBA00022490"/>
    </source>
</evidence>
<dbReference type="Gene3D" id="3.90.1750.10">
    <property type="entry name" value="Hect, E3 ligase catalytic domains"/>
    <property type="match status" value="1"/>
</dbReference>
<dbReference type="PANTHER" id="PTHR22872:SF2">
    <property type="entry name" value="INHIBITOR OF BRUTON TYROSINE KINASE"/>
    <property type="match status" value="1"/>
</dbReference>
<dbReference type="Gene3D" id="2.30.30.40">
    <property type="entry name" value="SH3 Domains"/>
    <property type="match status" value="1"/>
</dbReference>
<evidence type="ECO:0000256" key="14">
    <source>
        <dbReference type="ARBA" id="ARBA00080834"/>
    </source>
</evidence>
<dbReference type="InterPro" id="IPR000433">
    <property type="entry name" value="Znf_ZZ"/>
</dbReference>
<dbReference type="InterPro" id="IPR000408">
    <property type="entry name" value="Reg_chr_condens"/>
</dbReference>
<dbReference type="FunFam" id="2.30.30.40:FF:000074">
    <property type="entry name" value="E3 ubiquitin-protein ligase HERC2 isoform X1"/>
    <property type="match status" value="1"/>
</dbReference>
<evidence type="ECO:0000256" key="3">
    <source>
        <dbReference type="ARBA" id="ARBA00004906"/>
    </source>
</evidence>
<dbReference type="InterPro" id="IPR035983">
    <property type="entry name" value="Hect_E3_ubiquitin_ligase"/>
</dbReference>
<evidence type="ECO:0000256" key="10">
    <source>
        <dbReference type="ARBA" id="ARBA00022771"/>
    </source>
</evidence>
<dbReference type="InterPro" id="IPR008979">
    <property type="entry name" value="Galactose-bd-like_sf"/>
</dbReference>
<dbReference type="SUPFAM" id="SSF49785">
    <property type="entry name" value="Galactose-binding domain-like"/>
    <property type="match status" value="1"/>
</dbReference>
<dbReference type="Gene3D" id="3.30.2160.10">
    <property type="entry name" value="Hect, E3 ligase catalytic domain"/>
    <property type="match status" value="1"/>
</dbReference>
<keyword evidence="10" id="KW-0863">Zinc-finger</keyword>
<evidence type="ECO:0000256" key="12">
    <source>
        <dbReference type="ARBA" id="ARBA00022833"/>
    </source>
</evidence>
<dbReference type="FunFam" id="2.130.10.30:FF:000003">
    <property type="entry name" value="E3 ubiquitin-protein ligase HERC2 isoform X1"/>
    <property type="match status" value="1"/>
</dbReference>
<dbReference type="SMART" id="SM00291">
    <property type="entry name" value="ZnF_ZZ"/>
    <property type="match status" value="1"/>
</dbReference>
<dbReference type="FunFam" id="3.30.2410.10:FF:000006">
    <property type="entry name" value="probable E3 ubiquitin-protein ligase HERC1 isoform X2"/>
    <property type="match status" value="1"/>
</dbReference>
<feature type="region of interest" description="Disordered" evidence="16">
    <location>
        <begin position="4732"/>
        <end position="4751"/>
    </location>
</feature>
<keyword evidence="18" id="KW-1185">Reference proteome</keyword>
<name>T1I7G0_RHOPR</name>
<dbReference type="PROSITE" id="PS51416">
    <property type="entry name" value="MIB_HERC2"/>
    <property type="match status" value="1"/>
</dbReference>
<dbReference type="SUPFAM" id="SSF50985">
    <property type="entry name" value="RCC1/BLIP-II"/>
    <property type="match status" value="3"/>
</dbReference>
<dbReference type="SUPFAM" id="SSF63748">
    <property type="entry name" value="Tudor/PWWP/MBT"/>
    <property type="match status" value="1"/>
</dbReference>
<evidence type="ECO:0000313" key="17">
    <source>
        <dbReference type="EnsemblMetazoa" id="RPRC012232-PA"/>
    </source>
</evidence>
<dbReference type="SUPFAM" id="SSF159034">
    <property type="entry name" value="Mib/herc2 domain-like"/>
    <property type="match status" value="1"/>
</dbReference>
<dbReference type="Gene3D" id="2.30.30.30">
    <property type="match status" value="1"/>
</dbReference>
<dbReference type="FunFam" id="2.30.30.30:FF:000015">
    <property type="entry name" value="E3 ubiquitin-protein ligase HERC2"/>
    <property type="match status" value="1"/>
</dbReference>
<evidence type="ECO:0000256" key="2">
    <source>
        <dbReference type="ARBA" id="ARBA00004114"/>
    </source>
</evidence>
<dbReference type="CDD" id="cd00078">
    <property type="entry name" value="HECTc"/>
    <property type="match status" value="1"/>
</dbReference>
<dbReference type="InterPro" id="IPR009060">
    <property type="entry name" value="UBA-like_sf"/>
</dbReference>
<keyword evidence="5" id="KW-0963">Cytoplasm</keyword>
<evidence type="ECO:0000256" key="9">
    <source>
        <dbReference type="ARBA" id="ARBA00022737"/>
    </source>
</evidence>
<reference evidence="17" key="1">
    <citation type="submission" date="2015-05" db="UniProtKB">
        <authorList>
            <consortium name="EnsemblMetazoa"/>
        </authorList>
    </citation>
    <scope>IDENTIFICATION</scope>
</reference>
<accession>T1I7G0</accession>
<dbReference type="PROSITE" id="PS51284">
    <property type="entry name" value="DOC"/>
    <property type="match status" value="1"/>
</dbReference>
<feature type="compositionally biased region" description="Low complexity" evidence="16">
    <location>
        <begin position="1352"/>
        <end position="1363"/>
    </location>
</feature>
<keyword evidence="12" id="KW-0862">Zinc</keyword>
<evidence type="ECO:0000256" key="16">
    <source>
        <dbReference type="SAM" id="MobiDB-lite"/>
    </source>
</evidence>
<evidence type="ECO:0000256" key="6">
    <source>
        <dbReference type="ARBA" id="ARBA00022553"/>
    </source>
</evidence>
<dbReference type="Gene3D" id="2.130.10.30">
    <property type="entry name" value="Regulator of chromosome condensation 1/beta-lactamase-inhibitor protein II"/>
    <property type="match status" value="3"/>
</dbReference>
<dbReference type="UniPathway" id="UPA00143"/>
<dbReference type="PROSITE" id="PS50135">
    <property type="entry name" value="ZF_ZZ_2"/>
    <property type="match status" value="1"/>
</dbReference>
<dbReference type="Proteomes" id="UP000015103">
    <property type="component" value="Unassembled WGS sequence"/>
</dbReference>
<dbReference type="SUPFAM" id="SSF57850">
    <property type="entry name" value="RING/U-box"/>
    <property type="match status" value="1"/>
</dbReference>
<dbReference type="SUPFAM" id="SSF46934">
    <property type="entry name" value="UBA-like"/>
    <property type="match status" value="1"/>
</dbReference>
<evidence type="ECO:0000256" key="1">
    <source>
        <dbReference type="ARBA" id="ARBA00000885"/>
    </source>
</evidence>
<dbReference type="SUPFAM" id="SSF56204">
    <property type="entry name" value="Hect, E3 ligase catalytic domain"/>
    <property type="match status" value="1"/>
</dbReference>
<dbReference type="InterPro" id="IPR037252">
    <property type="entry name" value="Mib_Herc2_sf"/>
</dbReference>
<evidence type="ECO:0000256" key="7">
    <source>
        <dbReference type="ARBA" id="ARBA00022679"/>
    </source>
</evidence>
<dbReference type="PROSITE" id="PS50012">
    <property type="entry name" value="RCC1_3"/>
    <property type="match status" value="19"/>
</dbReference>
<dbReference type="Gene3D" id="3.30.60.90">
    <property type="match status" value="1"/>
</dbReference>
<evidence type="ECO:0000313" key="18">
    <source>
        <dbReference type="Proteomes" id="UP000015103"/>
    </source>
</evidence>
<comment type="subcellular location">
    <subcellularLocation>
        <location evidence="2">Cytoplasm</location>
        <location evidence="2">Cytoskeleton</location>
        <location evidence="2">Microtubule organizing center</location>
        <location evidence="2">Centrosome</location>
        <location evidence="2">Centriole</location>
    </subcellularLocation>
</comment>
<dbReference type="InParanoid" id="T1I7G0"/>
<comment type="pathway">
    <text evidence="3">Protein modification; protein ubiquitination.</text>
</comment>
<dbReference type="VEuPathDB" id="VectorBase:RPRC012232"/>
<keyword evidence="8" id="KW-0479">Metal-binding</keyword>
<dbReference type="Pfam" id="PF25390">
    <property type="entry name" value="WD40_RLD"/>
    <property type="match status" value="3"/>
</dbReference>
<evidence type="ECO:0000256" key="4">
    <source>
        <dbReference type="ARBA" id="ARBA00012485"/>
    </source>
</evidence>
<dbReference type="GO" id="GO:0005814">
    <property type="term" value="C:centriole"/>
    <property type="evidence" value="ECO:0007669"/>
    <property type="project" value="UniProtKB-SubCell"/>
</dbReference>
<feature type="compositionally biased region" description="Polar residues" evidence="16">
    <location>
        <begin position="4733"/>
        <end position="4742"/>
    </location>
</feature>
<dbReference type="InterPro" id="IPR010606">
    <property type="entry name" value="Mib_Herc2"/>
</dbReference>
<dbReference type="InterPro" id="IPR009091">
    <property type="entry name" value="RCC1/BLIP-II"/>
</dbReference>
<dbReference type="InterPro" id="IPR014722">
    <property type="entry name" value="Rib_uL2_dom2"/>
</dbReference>
<comment type="catalytic activity">
    <reaction evidence="1">
        <text>S-ubiquitinyl-[E2 ubiquitin-conjugating enzyme]-L-cysteine + [acceptor protein]-L-lysine = [E2 ubiquitin-conjugating enzyme]-L-cysteine + N(6)-ubiquitinyl-[acceptor protein]-L-lysine.</text>
        <dbReference type="EC" id="2.3.2.26"/>
    </reaction>
</comment>
<evidence type="ECO:0000256" key="8">
    <source>
        <dbReference type="ARBA" id="ARBA00022723"/>
    </source>
</evidence>
<keyword evidence="9" id="KW-0677">Repeat</keyword>
<sequence>AYLDVNVVTNTRFDSKWLKTDLQEALRRPQLAHSWNELVKDGELFGEFSESLLNSAGALAHKVCGPQRGCNCVPCQQLTLDAPQLQATSRITPSQNIINFWTWAPEQKTEDLISCLSSLHCEQRELCRLVGGSALSSCRLRQRLMVSHRYFVALGRHRPTANSSEGSLKVANKRKITPSVKGFASAGLAKVGTRAALNFSFAFLRRAWRSGEDADLCTEILQESLEALQSLPEANLFDEGEVSSVWMEVVDRSTKFLRQVVLGDDNCSSSPLQDVPLKDQHYALCLLLELAIQRATLSHILDAVLLLLLIYNKRNSNRDNRIENVIDNPPLVPLLRRLANIETVKSPNVSDVWNDSSALKVSATECFLRYLQLPEDDTEPVDLQLAAIVLMAHLDRMATPYLPPPTFLENKKLYQEVRAWGWVPWSLQEGPQACEQLGELGVLKMACSDKSVLVLTTNNTVYTLSNNNGSLYPEKIEALANKDIVDISCRSDGKHYMALSAEGEVYTWGIGDGGRLGHGDNKYKSEPQLVQAFASQVIAKKLIEIYKTFELLYSAAINDKGELFTWGRGNYGRLGHGNSEDVSIPIVVSALKGQHIVDVACGSGDAQTLAVTETGLVYSWGDGDYGKLGRGGSDGSKMPKLIERLQGVYVVRVFCGNQFSLALTSNGQLYSWGKGDNYRLGHTSEEHVRFPKLISALEGKVVKDVSVGVVHVMALTEKGELYTWGKKEYSQLGNGVGLVSEEPTLVSSAISSGQVVGIAAGPTQCFAWGTSESWLVGLRVPLVVDVCKDTFLRLDQILQQSSEGATGQSDWPPSQTKECMIVASLNLLRLQLHSMSVHNVDVRTVGMEPGSPLLCSLKHTVVELASNNGVLETIQAAAQATLQAGWSILLPTVDERAKTLSSLLPAADWRGCNMSHGQHFMTDLLVSSLMADGGLESSLQAAIMEISPEIMTNMETESKENYLSGDTMASSLMKRSESTFFKDIVLYRKNNFYILKYFRNYFRFVFNTQTLTRNCLWQTESRLSRIGNDTWQQQQSSPSLNLLLRFQRLLIARIYPHSTQDKAFNEQSKMGAEALLKKYIEQLCKLVTGTLNLAAEIALQSNKYYSIVAMILRGSSIEILLPELIFSLVMVHEELPLLLHSENWLNIFMPLLDALESFNRCTPGLDREDEDDISWPGVTSKFTSKTKSADEMSFIRKADLENHNRDGGLWILLNNKVYDIQDLRMYIRKNLIFIFLAKSLHQCFKINYLRCDDTRSDLVQKLLCKSEEGQIDTGELPLDLLQSYCVERALGYLLGLHAYCLYVSTPLSPAEEECSQWLNQSGGSGFLKGGLHSLTPPSPFEEKGEARSADSTPTTEPPVAAQPQPAQSYLSVMLLISFNKNCLEQVMTSLMNSLERNLKQQNLLVHSEFSRDHPVEEVTKLLLAVLVRHLALAHVVTIADKGKESLSFKYLKFPSGTAFTPCFNIIAKAIHQTKWKLVKMRQEQNRSYKEVCAPVMEKCRFLLFEIRPATSHELNGLKNLQLLYTEPPWKRKIHKFVSDLKHSRSKSYSCKDLLSFNKTSHSLRPTTFLINSCPLSPTVRKLLLKQRQIDKWPPETIYKLDSALKPQTHSIPVRGSFEVDLMNSILDFVTQEDGVDIESLRKAMYSQVERANLRKRGLEMMLELLSKNLLIPSVRYNIINGWLGPNYSKPFSRHSMDDIHLVTPHQKLEVLLAKNSILLQDLILNKNQVIIIIKNYIFISIINMYAIKFEVIDYRFMLVLLAMLSERLDGNELSLIINSGILSLIEIILKDIENGTTACAEDSENVGNKEKHVIYEDHSINYKNNVNSLSGTDIAALLQIGTRVVRGPDWKWGDQDGPPPGEGRVIGELGEDGWIRVQWDNGAANSYRMGKEGKYDLKLADPPTTNDNEVELETEVETGSSVTELEECNPNMILRHSSVILLWSIALCCGIDGHSMQPSSLRIFTSLLRTLVKESSSSDLTSVNQGRHWVSLSLLRAISLNAAVCKALCSQSWLDQLFFLITSQTKSDLLTQLLTYRLLRTILPHGISDVEERCTVLERLLHLLGEVAITCQADINVEKESVNRVERNVKIPVLVTPSHTSTLVEECIHLIRSLHILPEWNSICNQLLTIKLTVAGDLLSHPLLNLQSEADAEAVGMQCSAMASLLVLGGIDNRPHLGSSVISGNTSGTMCRFTKRGKVAVQMDDGSGTKVVSWSSVKPAALSLFSLDQMPMTDTLLETWATLLSLTTYSHSFKTVPGKFDLSNFSGCINLPLLHNQQQVLAAVKACRILLQYQSRLRRVLKQPYSSLEALNECEDDADDAADPHSLLIHQLILNAVQPSPLKSDYSREELEEAAICVSQYLATQPYISADGDGRITRIIGSSLVGSMVTSSLAAHPSGASAGQSSAPSPLVAQLIDMGFTKRSVEMAIRMLGSGSSGDSALNIDRLVAWLLEHPDEAVSRSASISSFEALSDRESLSEEWDETAPNVTDFFKVSNSVTQYNKRCDFLSNDEYAMYVRDNVTPGMLVRCCKAYEEVNESDVGRVVKVDHEGLHDLNLQVDWHGKGGLYWVRFMHVEMLGFSSNVIPPPPIKIGDKVRVRASVTVPRFKWGYIDHNSVGIVTSISYNGRRVTVNFPEQSNWTGLISEMEAVPSCHVDIMCNGCNQAPITGPRFKCKACGSFNYCENCFYTQKGHRHCFNRITEPGSAAIFAGRPGRYVRHEFPSSDPDIIEDWAQCVQSFTVSSKESTALNLFEPIAGSCWQSSGPQGKHWIHLDMHSDILIYSLRMKVHPSDSSYMPSLVVVSGGISYSTMQELSTVYIRNNDTIVTLLSDLKEYYPCIEIAIKLCWNGGIDCKIHGLYITGRRKPMFSELPSTVSFLASDSSEIRSVGTNLKKVIVLSCTGIKQDTSAFKVFVWGLNDKDQLGGLKGSKIKYPVFSETLSALKPIYIAGGSKSLFIVSHEGKVFACGESTNGRLGLGHTNNVSVPRQLTSLSQYVVKKVAVHSGGKHALALTIDGKVFSWGEGNEGNLGHGNTQSLEKPRMIEALKSKKIRDIACGSSHSAAITSNGELYTWGLGEYGRLGHGDFVTQFKPKMVKALAGHHIVKVACGSRDAQTLALSSEGLVFSWGDGDFGKLGRGGSEGCDLPHNIERLNGLGVCHIECGAQFSLALTKSGQVWTWGKGDYFRLGIGADHHVRKPTLVEGLKGEKVIDVAVGALHCLAVTDAGTVYSWGDNDHGQQGNGTTLVNRKPSPVHGFGDIKVNRVACGSSHSVAWVAPDLKPPVSHEPVLFAKSKDPLGFSMLGEFYYISKSYKINSPNCGNSTYQRDSLAHNILSLDSNVAKQNALQHILNGLRILYARDTVVAALRNHTKAQEPPFPEIAQGGGEAPASEAEVVALVNKSEYYFDEIKNNNKWSPDSAESPLAAFPSLTTSSTSVSSRTSRMSASAMSIIAATIKCNPQMTPSMMLGLSDTNGTENSTCDDFTALLGLNEARMLVDLLKLAVVNRAGDNAKETLTSVLIGIAKNQSTAASMLLELCVTELEDVALNNNNLISVPMPVVQESIHPYIDDVSLSGTVKIAGAEELVVEFDRQCSTERRHDPLVIMDPSGKTLAVKSGREWSDWSAPVIVQGDELRWKFSSDSSLNGWGWRFTVYPVVLLQNQLGCDRNVLSKPSVEVVMCLLEPCLSLTTQHTLITRLAAALASCAQLSSLAAEERMWCIERLHDVIRSPLGKLLDIGSMLQSDTVDSSLSCLLKTMPNALIKQFEYEDPAVKGGKQLMYSPFLKSLVALAADLGLDQLPCTADIHKWMWFRRYCMGSRVATSLIRRTVLPHQFCQEVQSKILELIPRNEELILDHENHEIFKQEHDEQLLLWLNRRSDDWRLSWGGCGAIYGWGHNHRGQLGGVEGAKVRLPTVSESLSALHPVQLVGGEQTLIAVTPDGKVYATGYGAGGRLGIGGTDTVLTPTIIDTLQTVFIKKVAVNSGGKHCLALSAEGEIYSWGEGEDGQLGHGNKSMCDRPRVIEALHGKHIVDIACGGAHSAAITANGELYTWGKGRYGRLGHGDSENQLKPKLVEALLGYHVLDVACGSGDAQTLCITEDDSVWSWGDGDYGKLGRGGSDGCKVPLKIESLAGLGVVKVECGSQFSVALTRSGSVYTWGKGDYHRLGHGSDDHIRRPRKVAALQGKKIISIATGSLHCVACSDQGEVFTWGDNDEGQLGDGTTNAIQKPRLVVALQGKKITRVACGSAHTLAWSTDKPLSSSRVPTKVPMEYDLLRDFSPSLLRNRLVLLHHASDLLCPIVSMLPLNGEVSLNSLRSILVYTTKEATFRKVVQSTMVRDRQHGPVVELNRIQVKKSRSKGGSGLAGPDGIKSVFGQMVSKKSFLTQESLFLPHRVWKVKFVGESVDDCGGGYSESIAEMCDELQNGSLPLLIPTPNGRDDTGTNRDCFLLNPHANSSVHMNMFRFLGLLMGIAIRTGSPLSLNLAEAVWKQLAGMHLTLADLTEIDRDYIPGLLCIRDMGADDKELNTLDMPFSIPSSAGTDVPLSSCYRRITHSNKHEYIRLALNYRLHEFDEQVQAVREGMAKVVPVPLLSLFSGYELETMVCGSPDIPLNLLKSVATYKGVDITSPLVQWFWEVMEEFSNQERSLFLRFVWGRTRLPRTIADFRGRDFVLQILDKYNPPDHFLPESYTCFFLLKMPRYSCKVILREKLKYAIHFCKSIDTDEYARVAMPGSTHTSTNSDSDGLESFASE</sequence>
<dbReference type="InterPro" id="IPR004939">
    <property type="entry name" value="APC_su10/DOC_dom"/>
</dbReference>
<dbReference type="FunCoup" id="T1I7G0">
    <property type="interactions" value="1245"/>
</dbReference>
<evidence type="ECO:0000256" key="13">
    <source>
        <dbReference type="ARBA" id="ARBA00023212"/>
    </source>
</evidence>
<dbReference type="Pfam" id="PF06701">
    <property type="entry name" value="MIB_HERC2"/>
    <property type="match status" value="1"/>
</dbReference>